<dbReference type="PANTHER" id="PTHR19328">
    <property type="entry name" value="HEDGEHOG-INTERACTING PROTEIN"/>
    <property type="match status" value="1"/>
</dbReference>
<accession>A0ABC8WA93</accession>
<organism evidence="3 4">
    <name type="scientific">Urochloa decumbens</name>
    <dbReference type="NCBI Taxonomy" id="240449"/>
    <lineage>
        <taxon>Eukaryota</taxon>
        <taxon>Viridiplantae</taxon>
        <taxon>Streptophyta</taxon>
        <taxon>Embryophyta</taxon>
        <taxon>Tracheophyta</taxon>
        <taxon>Spermatophyta</taxon>
        <taxon>Magnoliopsida</taxon>
        <taxon>Liliopsida</taxon>
        <taxon>Poales</taxon>
        <taxon>Poaceae</taxon>
        <taxon>PACMAD clade</taxon>
        <taxon>Panicoideae</taxon>
        <taxon>Panicodae</taxon>
        <taxon>Paniceae</taxon>
        <taxon>Melinidinae</taxon>
        <taxon>Urochloa</taxon>
    </lineage>
</organism>
<dbReference type="AlphaFoldDB" id="A0ABC8WA93"/>
<feature type="signal peptide" evidence="2">
    <location>
        <begin position="1"/>
        <end position="17"/>
    </location>
</feature>
<dbReference type="Gene3D" id="2.120.10.30">
    <property type="entry name" value="TolB, C-terminal domain"/>
    <property type="match status" value="1"/>
</dbReference>
<sequence length="587" mass="61624">MARSVLLVVLLLALASASTPPPPPGPSSPSLCAARTGGGTVPTPVVLVEALFFCGLSVGMNSCCTVLDDFALAAQYVTLVANGSDHSCPLQTIKEMLCSRCFPSSDPGAPKTPTLGDLICPSPPPPPPSAPGGALAGDLLCLERIAAGSYHGFTPYPPDLYSDPGSRNRAFVWTRDARIWAVSVPARGRGALLVDDRRPFLDLTGRVHYDEARGLGLMGVALHPRFTATGRLFVSYACDSFTSPACTSGAAAAAAAPPPPSRPPCRYLLVVAEFSAARDSVTGDYSKATRANPSQVRRLFNACLRDAESSSSEQQQHAGQLLFRSGDRFMYLILGGGQLDYFSSQNKSWEIIRLDVGEGTAATGQGSGNGSMKAKVFASGMGALSGCSVDAGMPYYFYCAGVDQQYGEQVYLISDKPAGSYNGASSSDKPAATVSIIIGDRHGRPPTPPPSIVAGLVYRGLADPSLRGRYLYVYGSAAWAAKETPASSGRYVPTRIPNLRCSRSSPVPCSDVGGRVVSLVEGSYYTNDAFLLATDGVYRLVPPGLCDAATPAPPPPPPQVSPGTYWLILALGSFLVFAVVLAYRRLC</sequence>
<evidence type="ECO:0000256" key="2">
    <source>
        <dbReference type="SAM" id="SignalP"/>
    </source>
</evidence>
<dbReference type="InterPro" id="IPR011042">
    <property type="entry name" value="6-blade_b-propeller_TolB-like"/>
</dbReference>
<evidence type="ECO:0000313" key="4">
    <source>
        <dbReference type="Proteomes" id="UP001497457"/>
    </source>
</evidence>
<feature type="chain" id="PRO_5044765256" evidence="2">
    <location>
        <begin position="18"/>
        <end position="587"/>
    </location>
</feature>
<evidence type="ECO:0000313" key="3">
    <source>
        <dbReference type="EMBL" id="CAL4905933.1"/>
    </source>
</evidence>
<proteinExistence type="predicted"/>
<dbReference type="Proteomes" id="UP001497457">
    <property type="component" value="Chromosome 12b"/>
</dbReference>
<gene>
    <name evidence="3" type="ORF">URODEC1_LOCUS11884</name>
</gene>
<evidence type="ECO:0000256" key="1">
    <source>
        <dbReference type="SAM" id="Phobius"/>
    </source>
</evidence>
<dbReference type="PANTHER" id="PTHR19328:SF13">
    <property type="entry name" value="HIPL1 PROTEIN"/>
    <property type="match status" value="1"/>
</dbReference>
<keyword evidence="1" id="KW-1133">Transmembrane helix</keyword>
<dbReference type="EMBL" id="OZ075122">
    <property type="protein sequence ID" value="CAL4905933.1"/>
    <property type="molecule type" value="Genomic_DNA"/>
</dbReference>
<feature type="transmembrane region" description="Helical" evidence="1">
    <location>
        <begin position="563"/>
        <end position="583"/>
    </location>
</feature>
<protein>
    <submittedName>
        <fullName evidence="3">Uncharacterized protein</fullName>
    </submittedName>
</protein>
<keyword evidence="1" id="KW-0472">Membrane</keyword>
<name>A0ABC8WA93_9POAL</name>
<reference evidence="3" key="1">
    <citation type="submission" date="2024-10" db="EMBL/GenBank/DDBJ databases">
        <authorList>
            <person name="Ryan C."/>
        </authorList>
    </citation>
    <scope>NUCLEOTIDE SEQUENCE [LARGE SCALE GENOMIC DNA]</scope>
</reference>
<keyword evidence="2" id="KW-0732">Signal</keyword>
<keyword evidence="1" id="KW-0812">Transmembrane</keyword>
<keyword evidence="4" id="KW-1185">Reference proteome</keyword>